<evidence type="ECO:0000256" key="1">
    <source>
        <dbReference type="ARBA" id="ARBA00004651"/>
    </source>
</evidence>
<evidence type="ECO:0000256" key="3">
    <source>
        <dbReference type="ARBA" id="ARBA00022449"/>
    </source>
</evidence>
<keyword evidence="7" id="KW-0406">Ion transport</keyword>
<evidence type="ECO:0000256" key="7">
    <source>
        <dbReference type="ARBA" id="ARBA00023065"/>
    </source>
</evidence>
<keyword evidence="4" id="KW-1003">Cell membrane</keyword>
<feature type="transmembrane region" description="Helical" evidence="9">
    <location>
        <begin position="325"/>
        <end position="342"/>
    </location>
</feature>
<evidence type="ECO:0000256" key="9">
    <source>
        <dbReference type="SAM" id="Phobius"/>
    </source>
</evidence>
<keyword evidence="2" id="KW-0813">Transport</keyword>
<feature type="transmembrane region" description="Helical" evidence="9">
    <location>
        <begin position="184"/>
        <end position="202"/>
    </location>
</feature>
<keyword evidence="3" id="KW-0050">Antiport</keyword>
<feature type="transmembrane region" description="Helical" evidence="9">
    <location>
        <begin position="209"/>
        <end position="228"/>
    </location>
</feature>
<feature type="transmembrane region" description="Helical" evidence="9">
    <location>
        <begin position="264"/>
        <end position="285"/>
    </location>
</feature>
<dbReference type="Proteomes" id="UP001205337">
    <property type="component" value="Unassembled WGS sequence"/>
</dbReference>
<sequence length="400" mass="41904">MIVIAFGAVLLVAILISGIANRTVLSTAVLFLVAGFLLGPGVIGVVDIEAGDPAVATISELALFVVLFTDGQRIAVRDLTRAWRLPGRALLLGMPLTFAITTVLAVWLLGLSWPEAMLVAAVLAPTDPVLISAIAGRNEIPGRVRHLLSVESGLNDGLALPVVLVLLSVVGGGETHFGELTLELVGGIVLGVAVPLAIAPLSRLRVLRVTPIYAALTPVAIACIIFGIGTLTGANLYLAAFAAGVTIASAMPDMRDAFIEFGDFVAEIVKLLALFVFGALIAPSVLADVDVFGYIFAILALVLARPLAVEISLLGSGLPWEERATAAWFGPKGFASVLYGLLVLESGTDDSDHLFHLIVVVISLSIIAHSSTDTPVARWFAKREREDRMAAAAREPSAEE</sequence>
<evidence type="ECO:0000313" key="12">
    <source>
        <dbReference type="Proteomes" id="UP001205337"/>
    </source>
</evidence>
<accession>A0ABT1ZHR9</accession>
<feature type="domain" description="Cation/H+ exchanger transmembrane" evidence="10">
    <location>
        <begin position="12"/>
        <end position="378"/>
    </location>
</feature>
<dbReference type="Gene3D" id="1.20.1530.20">
    <property type="match status" value="1"/>
</dbReference>
<protein>
    <submittedName>
        <fullName evidence="11">Cation:proton antiporter</fullName>
    </submittedName>
</protein>
<reference evidence="11 12" key="1">
    <citation type="submission" date="2022-08" db="EMBL/GenBank/DDBJ databases">
        <authorList>
            <person name="Li F."/>
        </authorList>
    </citation>
    <scope>NUCLEOTIDE SEQUENCE [LARGE SCALE GENOMIC DNA]</scope>
    <source>
        <strain evidence="11 12">10F1B-8-1</strain>
    </source>
</reference>
<keyword evidence="8 9" id="KW-0472">Membrane</keyword>
<comment type="subcellular location">
    <subcellularLocation>
        <location evidence="1">Cell membrane</location>
        <topology evidence="1">Multi-pass membrane protein</topology>
    </subcellularLocation>
</comment>
<keyword evidence="5 9" id="KW-0812">Transmembrane</keyword>
<comment type="caution">
    <text evidence="11">The sequence shown here is derived from an EMBL/GenBank/DDBJ whole genome shotgun (WGS) entry which is preliminary data.</text>
</comment>
<evidence type="ECO:0000256" key="2">
    <source>
        <dbReference type="ARBA" id="ARBA00022448"/>
    </source>
</evidence>
<evidence type="ECO:0000313" key="11">
    <source>
        <dbReference type="EMBL" id="MCS0500251.1"/>
    </source>
</evidence>
<dbReference type="RefSeq" id="WP_258799393.1">
    <property type="nucleotide sequence ID" value="NZ_JANTHX010000008.1"/>
</dbReference>
<dbReference type="InterPro" id="IPR038770">
    <property type="entry name" value="Na+/solute_symporter_sf"/>
</dbReference>
<feature type="transmembrane region" description="Helical" evidence="9">
    <location>
        <begin position="89"/>
        <end position="110"/>
    </location>
</feature>
<dbReference type="PANTHER" id="PTHR32507">
    <property type="entry name" value="NA(+)/H(+) ANTIPORTER 1"/>
    <property type="match status" value="1"/>
</dbReference>
<evidence type="ECO:0000256" key="6">
    <source>
        <dbReference type="ARBA" id="ARBA00022989"/>
    </source>
</evidence>
<organism evidence="11 12">
    <name type="scientific">Protaetiibacter mangrovi</name>
    <dbReference type="NCBI Taxonomy" id="2970926"/>
    <lineage>
        <taxon>Bacteria</taxon>
        <taxon>Bacillati</taxon>
        <taxon>Actinomycetota</taxon>
        <taxon>Actinomycetes</taxon>
        <taxon>Micrococcales</taxon>
        <taxon>Microbacteriaceae</taxon>
        <taxon>Protaetiibacter</taxon>
    </lineage>
</organism>
<evidence type="ECO:0000259" key="10">
    <source>
        <dbReference type="Pfam" id="PF00999"/>
    </source>
</evidence>
<gene>
    <name evidence="11" type="ORF">NUH29_11910</name>
</gene>
<evidence type="ECO:0000256" key="8">
    <source>
        <dbReference type="ARBA" id="ARBA00023136"/>
    </source>
</evidence>
<feature type="transmembrane region" description="Helical" evidence="9">
    <location>
        <begin position="116"/>
        <end position="136"/>
    </location>
</feature>
<feature type="transmembrane region" description="Helical" evidence="9">
    <location>
        <begin position="157"/>
        <end position="178"/>
    </location>
</feature>
<name>A0ABT1ZHR9_9MICO</name>
<feature type="transmembrane region" description="Helical" evidence="9">
    <location>
        <begin position="28"/>
        <end position="46"/>
    </location>
</feature>
<dbReference type="Pfam" id="PF00999">
    <property type="entry name" value="Na_H_Exchanger"/>
    <property type="match status" value="1"/>
</dbReference>
<evidence type="ECO:0000256" key="4">
    <source>
        <dbReference type="ARBA" id="ARBA00022475"/>
    </source>
</evidence>
<keyword evidence="6 9" id="KW-1133">Transmembrane helix</keyword>
<dbReference type="PANTHER" id="PTHR32507:SF8">
    <property type="entry name" value="CNH1P"/>
    <property type="match status" value="1"/>
</dbReference>
<proteinExistence type="predicted"/>
<feature type="transmembrane region" description="Helical" evidence="9">
    <location>
        <begin position="291"/>
        <end position="313"/>
    </location>
</feature>
<feature type="transmembrane region" description="Helical" evidence="9">
    <location>
        <begin position="354"/>
        <end position="380"/>
    </location>
</feature>
<keyword evidence="12" id="KW-1185">Reference proteome</keyword>
<dbReference type="InterPro" id="IPR006153">
    <property type="entry name" value="Cation/H_exchanger_TM"/>
</dbReference>
<dbReference type="EMBL" id="JANTHX010000008">
    <property type="protein sequence ID" value="MCS0500251.1"/>
    <property type="molecule type" value="Genomic_DNA"/>
</dbReference>
<evidence type="ECO:0000256" key="5">
    <source>
        <dbReference type="ARBA" id="ARBA00022692"/>
    </source>
</evidence>